<dbReference type="GO" id="GO:0005737">
    <property type="term" value="C:cytoplasm"/>
    <property type="evidence" value="ECO:0007669"/>
    <property type="project" value="UniProtKB-SubCell"/>
</dbReference>
<dbReference type="NCBIfam" id="NF009487">
    <property type="entry name" value="PRK12849.1"/>
    <property type="match status" value="1"/>
</dbReference>
<evidence type="ECO:0000256" key="2">
    <source>
        <dbReference type="ARBA" id="ARBA00022741"/>
    </source>
</evidence>
<keyword evidence="5 6" id="KW-0413">Isomerase</keyword>
<reference evidence="9 10" key="1">
    <citation type="submission" date="2018-09" db="EMBL/GenBank/DDBJ databases">
        <title>Metagenome Assembled Genomes from an Advanced Water Purification Facility.</title>
        <authorList>
            <person name="Stamps B.W."/>
            <person name="Spear J.R."/>
        </authorList>
    </citation>
    <scope>NUCLEOTIDE SEQUENCE [LARGE SCALE GENOMIC DNA]</scope>
    <source>
        <strain evidence="9">Bin_27_1</strain>
    </source>
</reference>
<organism evidence="9 10">
    <name type="scientific">Thauera aminoaromatica</name>
    <dbReference type="NCBI Taxonomy" id="164330"/>
    <lineage>
        <taxon>Bacteria</taxon>
        <taxon>Pseudomonadati</taxon>
        <taxon>Pseudomonadota</taxon>
        <taxon>Betaproteobacteria</taxon>
        <taxon>Rhodocyclales</taxon>
        <taxon>Zoogloeaceae</taxon>
        <taxon>Thauera</taxon>
    </lineage>
</organism>
<name>A0A5C7SL99_THASP</name>
<gene>
    <name evidence="6 9" type="primary">groL</name>
    <name evidence="6" type="synonym">groEL</name>
    <name evidence="9" type="ORF">E6Q80_11700</name>
</gene>
<evidence type="ECO:0000256" key="5">
    <source>
        <dbReference type="ARBA" id="ARBA00023235"/>
    </source>
</evidence>
<evidence type="ECO:0000256" key="3">
    <source>
        <dbReference type="ARBA" id="ARBA00022840"/>
    </source>
</evidence>
<dbReference type="Gene3D" id="3.50.7.10">
    <property type="entry name" value="GroEL"/>
    <property type="match status" value="1"/>
</dbReference>
<accession>A0A5C7SL99</accession>
<evidence type="ECO:0000313" key="10">
    <source>
        <dbReference type="Proteomes" id="UP000321192"/>
    </source>
</evidence>
<dbReference type="Pfam" id="PF00118">
    <property type="entry name" value="Cpn60_TCP1"/>
    <property type="match status" value="1"/>
</dbReference>
<dbReference type="Proteomes" id="UP000321192">
    <property type="component" value="Unassembled WGS sequence"/>
</dbReference>
<keyword evidence="3 6" id="KW-0067">ATP-binding</keyword>
<comment type="subcellular location">
    <subcellularLocation>
        <location evidence="6">Cytoplasm</location>
    </subcellularLocation>
</comment>
<dbReference type="CDD" id="cd03344">
    <property type="entry name" value="GroEL"/>
    <property type="match status" value="1"/>
</dbReference>
<dbReference type="NCBIfam" id="TIGR02348">
    <property type="entry name" value="GroEL"/>
    <property type="match status" value="1"/>
</dbReference>
<dbReference type="GO" id="GO:0005524">
    <property type="term" value="F:ATP binding"/>
    <property type="evidence" value="ECO:0007669"/>
    <property type="project" value="UniProtKB-UniRule"/>
</dbReference>
<dbReference type="GO" id="GO:0051082">
    <property type="term" value="F:unfolded protein binding"/>
    <property type="evidence" value="ECO:0007669"/>
    <property type="project" value="UniProtKB-UniRule"/>
</dbReference>
<keyword evidence="6" id="KW-0963">Cytoplasm</keyword>
<dbReference type="NCBIfam" id="NF009488">
    <property type="entry name" value="PRK12850.1"/>
    <property type="match status" value="1"/>
</dbReference>
<dbReference type="GO" id="GO:0016853">
    <property type="term" value="F:isomerase activity"/>
    <property type="evidence" value="ECO:0007669"/>
    <property type="project" value="UniProtKB-KW"/>
</dbReference>
<dbReference type="SUPFAM" id="SSF52029">
    <property type="entry name" value="GroEL apical domain-like"/>
    <property type="match status" value="1"/>
</dbReference>
<dbReference type="InterPro" id="IPR027409">
    <property type="entry name" value="GroEL-like_apical_dom_sf"/>
</dbReference>
<keyword evidence="4 6" id="KW-0143">Chaperone</keyword>
<evidence type="ECO:0000256" key="7">
    <source>
        <dbReference type="RuleBase" id="RU000418"/>
    </source>
</evidence>
<dbReference type="InterPro" id="IPR027410">
    <property type="entry name" value="TCP-1-like_intermed_sf"/>
</dbReference>
<evidence type="ECO:0000256" key="4">
    <source>
        <dbReference type="ARBA" id="ARBA00023186"/>
    </source>
</evidence>
<dbReference type="HAMAP" id="MF_00600">
    <property type="entry name" value="CH60"/>
    <property type="match status" value="1"/>
</dbReference>
<feature type="binding site" evidence="6">
    <location>
        <position position="494"/>
    </location>
    <ligand>
        <name>ATP</name>
        <dbReference type="ChEBI" id="CHEBI:30616"/>
    </ligand>
</feature>
<dbReference type="RefSeq" id="WP_276658771.1">
    <property type="nucleotide sequence ID" value="NZ_SSFD01000180.1"/>
</dbReference>
<dbReference type="NCBIfam" id="NF009489">
    <property type="entry name" value="PRK12851.1"/>
    <property type="match status" value="1"/>
</dbReference>
<dbReference type="SUPFAM" id="SSF48592">
    <property type="entry name" value="GroEL equatorial domain-like"/>
    <property type="match status" value="1"/>
</dbReference>
<evidence type="ECO:0000256" key="6">
    <source>
        <dbReference type="HAMAP-Rule" id="MF_00600"/>
    </source>
</evidence>
<protein>
    <recommendedName>
        <fullName evidence="6">Chaperonin GroEL</fullName>
        <ecNumber evidence="6">5.6.1.7</ecNumber>
    </recommendedName>
    <alternativeName>
        <fullName evidence="6">60 kDa chaperonin</fullName>
    </alternativeName>
    <alternativeName>
        <fullName evidence="6">Chaperonin-60</fullName>
        <shortName evidence="6">Cpn60</shortName>
    </alternativeName>
</protein>
<dbReference type="InterPro" id="IPR002423">
    <property type="entry name" value="Cpn60/GroEL/TCP-1"/>
</dbReference>
<dbReference type="NCBIfam" id="NF000592">
    <property type="entry name" value="PRK00013.1"/>
    <property type="match status" value="1"/>
</dbReference>
<dbReference type="Gene3D" id="3.30.260.10">
    <property type="entry name" value="TCP-1-like chaperonin intermediate domain"/>
    <property type="match status" value="1"/>
</dbReference>
<comment type="caution">
    <text evidence="6">Lacks conserved residue(s) required for the propagation of feature annotation.</text>
</comment>
<dbReference type="Gene3D" id="1.10.560.10">
    <property type="entry name" value="GroEL-like equatorial domain"/>
    <property type="match status" value="1"/>
</dbReference>
<evidence type="ECO:0000313" key="9">
    <source>
        <dbReference type="EMBL" id="TXH84420.1"/>
    </source>
</evidence>
<dbReference type="GO" id="GO:0042026">
    <property type="term" value="P:protein refolding"/>
    <property type="evidence" value="ECO:0007669"/>
    <property type="project" value="UniProtKB-UniRule"/>
</dbReference>
<sequence>MTARQLLFRDDARHRILRGVSLLADAVKETLGPRARTVLLQQPYGPPIVINSGVVVARAIELADPFENMGAQLVREVAARTSEVAGDGTTTATLLAAAIVREGMKHVAAGMNPMDLKRGVDKAVDALVGALKAMARPCGTRTGIAQVASISANNDATIGELIADAMERVGKDGVITVEEGSGLASTLDVVEGMQFDRGYLSPYFINTEGARVVLEDAVILVCDRRIGAVAELLPVLEVVARSGRPLLIIAEEVEGEALALLVVNAARGTLKACAVKAPEFGERRRAMLEDIAVLAGATLVGGETGIGLEHATAAELGSARRIEVDKDRCTLVGGGGAHALIEARIARIRAELEGTRSDFEREGPERRIARLAGGVAVVKVGGATESEMKERRARVEDALHATRAAVAEGILPGGGVALLRARAALGVLHGANHDEDCGIQIVLRAVEEPLCQLVANGGLEPSVVLDQVAAGSGAFGFNAATEEYGDLIAMGVLDPCKVTRSALQNAASVAGLILTTDCLVAELPQAGAVAPGG</sequence>
<dbReference type="EC" id="5.6.1.7" evidence="6"/>
<comment type="similarity">
    <text evidence="1 6 7">Belongs to the chaperonin (HSP60) family.</text>
</comment>
<evidence type="ECO:0000256" key="8">
    <source>
        <dbReference type="RuleBase" id="RU000419"/>
    </source>
</evidence>
<comment type="subunit">
    <text evidence="6 8">Forms a cylinder of 14 subunits composed of two heptameric rings stacked back-to-back. Interacts with the co-chaperonin GroES.</text>
</comment>
<dbReference type="SUPFAM" id="SSF54849">
    <property type="entry name" value="GroEL-intermediate domain like"/>
    <property type="match status" value="2"/>
</dbReference>
<keyword evidence="2 6" id="KW-0547">Nucleotide-binding</keyword>
<evidence type="ECO:0000256" key="1">
    <source>
        <dbReference type="ARBA" id="ARBA00006607"/>
    </source>
</evidence>
<feature type="binding site" evidence="6">
    <location>
        <begin position="478"/>
        <end position="480"/>
    </location>
    <ligand>
        <name>ATP</name>
        <dbReference type="ChEBI" id="CHEBI:30616"/>
    </ligand>
</feature>
<dbReference type="FunFam" id="3.50.7.10:FF:000001">
    <property type="entry name" value="60 kDa chaperonin"/>
    <property type="match status" value="1"/>
</dbReference>
<proteinExistence type="inferred from homology"/>
<comment type="function">
    <text evidence="6 8">Together with its co-chaperonin GroES, plays an essential role in assisting protein folding. The GroEL-GroES system forms a nano-cage that allows encapsulation of the non-native substrate proteins and provides a physical environment optimized to promote and accelerate protein folding.</text>
</comment>
<dbReference type="PANTHER" id="PTHR45633">
    <property type="entry name" value="60 KDA HEAT SHOCK PROTEIN, MITOCHONDRIAL"/>
    <property type="match status" value="1"/>
</dbReference>
<feature type="binding site" evidence="6">
    <location>
        <begin position="30"/>
        <end position="33"/>
    </location>
    <ligand>
        <name>ATP</name>
        <dbReference type="ChEBI" id="CHEBI:30616"/>
    </ligand>
</feature>
<dbReference type="PRINTS" id="PR00298">
    <property type="entry name" value="CHAPERONIN60"/>
</dbReference>
<dbReference type="GO" id="GO:0140662">
    <property type="term" value="F:ATP-dependent protein folding chaperone"/>
    <property type="evidence" value="ECO:0007669"/>
    <property type="project" value="InterPro"/>
</dbReference>
<dbReference type="AlphaFoldDB" id="A0A5C7SL99"/>
<dbReference type="InterPro" id="IPR001844">
    <property type="entry name" value="Cpn60/GroEL"/>
</dbReference>
<feature type="binding site" evidence="6">
    <location>
        <position position="414"/>
    </location>
    <ligand>
        <name>ATP</name>
        <dbReference type="ChEBI" id="CHEBI:30616"/>
    </ligand>
</feature>
<comment type="caution">
    <text evidence="9">The sequence shown here is derived from an EMBL/GenBank/DDBJ whole genome shotgun (WGS) entry which is preliminary data.</text>
</comment>
<feature type="binding site" evidence="6">
    <location>
        <begin position="87"/>
        <end position="91"/>
    </location>
    <ligand>
        <name>ATP</name>
        <dbReference type="ChEBI" id="CHEBI:30616"/>
    </ligand>
</feature>
<dbReference type="EMBL" id="SSFD01000180">
    <property type="protein sequence ID" value="TXH84420.1"/>
    <property type="molecule type" value="Genomic_DNA"/>
</dbReference>
<dbReference type="InterPro" id="IPR027413">
    <property type="entry name" value="GROEL-like_equatorial_sf"/>
</dbReference>